<dbReference type="RefSeq" id="XP_027694042.1">
    <property type="nucleotide sequence ID" value="XM_027838241.1"/>
</dbReference>
<dbReference type="PANTHER" id="PTHR11959:SF10">
    <property type="entry name" value="4-HYDROXYPHENYLPYRUVATE DIOXYGENASE-LIKE PROTEIN"/>
    <property type="match status" value="1"/>
</dbReference>
<evidence type="ECO:0000313" key="11">
    <source>
        <dbReference type="Ensembl" id="ENSVURP00010022228.1"/>
    </source>
</evidence>
<dbReference type="SUPFAM" id="SSF54593">
    <property type="entry name" value="Glyoxalase/Bleomycin resistance protein/Dihydroxybiphenyl dioxygenase"/>
    <property type="match status" value="1"/>
</dbReference>
<dbReference type="GO" id="GO:0005739">
    <property type="term" value="C:mitochondrion"/>
    <property type="evidence" value="ECO:0007669"/>
    <property type="project" value="Ensembl"/>
</dbReference>
<dbReference type="GO" id="GO:0046872">
    <property type="term" value="F:metal ion binding"/>
    <property type="evidence" value="ECO:0007669"/>
    <property type="project" value="UniProtKB-KW"/>
</dbReference>
<dbReference type="Proteomes" id="UP000314987">
    <property type="component" value="Unassembled WGS sequence"/>
</dbReference>
<reference evidence="11" key="2">
    <citation type="submission" date="2025-08" db="UniProtKB">
        <authorList>
            <consortium name="Ensembl"/>
        </authorList>
    </citation>
    <scope>IDENTIFICATION</scope>
</reference>
<dbReference type="GO" id="GO:0050585">
    <property type="term" value="F:4-hydroxymandelate synthase activity"/>
    <property type="evidence" value="ECO:0007669"/>
    <property type="project" value="Ensembl"/>
</dbReference>
<protein>
    <recommendedName>
        <fullName evidence="3">4-hydroxyphenylpyruvate dioxygenase</fullName>
    </recommendedName>
    <alternativeName>
        <fullName evidence="7">4-hydroxyphenylpyruvic acid oxidase</fullName>
    </alternativeName>
</protein>
<evidence type="ECO:0000256" key="8">
    <source>
        <dbReference type="ARBA" id="ARBA00033727"/>
    </source>
</evidence>
<dbReference type="PROSITE" id="PS51819">
    <property type="entry name" value="VOC"/>
    <property type="match status" value="2"/>
</dbReference>
<comment type="similarity">
    <text evidence="2">Belongs to the 4HPPD family.</text>
</comment>
<dbReference type="CDD" id="cd07250">
    <property type="entry name" value="HPPD_C_like"/>
    <property type="match status" value="1"/>
</dbReference>
<dbReference type="InterPro" id="IPR041736">
    <property type="entry name" value="4OHPhenylPyrv_dOase_N"/>
</dbReference>
<dbReference type="Pfam" id="PF00903">
    <property type="entry name" value="Glyoxalase"/>
    <property type="match status" value="1"/>
</dbReference>
<dbReference type="AlphaFoldDB" id="A0A4X2LE58"/>
<dbReference type="Gene3D" id="3.10.180.10">
    <property type="entry name" value="2,3-Dihydroxybiphenyl 1,2-Dioxygenase, domain 1"/>
    <property type="match status" value="2"/>
</dbReference>
<dbReference type="GeneID" id="114024945"/>
<reference evidence="12" key="1">
    <citation type="submission" date="2018-12" db="EMBL/GenBank/DDBJ databases">
        <authorList>
            <person name="Yazar S."/>
        </authorList>
    </citation>
    <scope>NUCLEOTIDE SEQUENCE [LARGE SCALE GENOMIC DNA]</scope>
</reference>
<dbReference type="GeneTree" id="ENSGT00530000063474"/>
<feature type="domain" description="VOC" evidence="10">
    <location>
        <begin position="7"/>
        <end position="140"/>
    </location>
</feature>
<comment type="function">
    <text evidence="8">Catalyzes the conversion of 4-hydroxyphenylpyruvic acid to homogentisic acid, one of the steps in tyrosine catabolism.</text>
</comment>
<evidence type="ECO:0000256" key="3">
    <source>
        <dbReference type="ARBA" id="ARBA00018452"/>
    </source>
</evidence>
<evidence type="ECO:0000256" key="2">
    <source>
        <dbReference type="ARBA" id="ARBA00005877"/>
    </source>
</evidence>
<dbReference type="CDD" id="cd08342">
    <property type="entry name" value="HPPD_N_like"/>
    <property type="match status" value="1"/>
</dbReference>
<evidence type="ECO:0000259" key="10">
    <source>
        <dbReference type="PROSITE" id="PS51819"/>
    </source>
</evidence>
<dbReference type="InterPro" id="IPR004360">
    <property type="entry name" value="Glyas_Fos-R_dOase_dom"/>
</dbReference>
<feature type="domain" description="VOC" evidence="10">
    <location>
        <begin position="172"/>
        <end position="325"/>
    </location>
</feature>
<dbReference type="InterPro" id="IPR041735">
    <property type="entry name" value="4OHPhenylPyrv_dOase_C"/>
</dbReference>
<dbReference type="OrthoDB" id="414569at2759"/>
<evidence type="ECO:0000256" key="5">
    <source>
        <dbReference type="ARBA" id="ARBA00022737"/>
    </source>
</evidence>
<proteinExistence type="inferred from homology"/>
<dbReference type="CTD" id="84842"/>
<evidence type="ECO:0000313" key="12">
    <source>
        <dbReference type="Proteomes" id="UP000314987"/>
    </source>
</evidence>
<dbReference type="OMA" id="PTLMRWF"/>
<name>A0A4X2LE58_VOMUR</name>
<dbReference type="Ensembl" id="ENSVURT00010025295.1">
    <property type="protein sequence ID" value="ENSVURP00010022228.1"/>
    <property type="gene ID" value="ENSVURG00010017029.1"/>
</dbReference>
<dbReference type="InterPro" id="IPR005956">
    <property type="entry name" value="4OHPhenylPyrv_dOase"/>
</dbReference>
<evidence type="ECO:0000256" key="1">
    <source>
        <dbReference type="ARBA" id="ARBA00001962"/>
    </source>
</evidence>
<gene>
    <name evidence="11" type="primary">HPDL</name>
</gene>
<sequence length="392" mass="41627">MAVQVGRLCHISLHVPRGQPLARDLQRCFGFRPVAVRESGGWRQLALCSGDAVFLVNEGAPGTGGSREGPLYDLDPAHAVPTASNVCFEVADVRGAVGALRELGCPVAVQPQAVADAQGTVTYAVVRSPVGNLSHTLLERGAYRGPFLPGFQECGRPDGDGDGHSQGSWFSHVDHVALACPRGSSGAWLRWYQECLGYRRFTLSPADDHPEQGLEIRAGPAGGLRLAALRAPPGSVAPMLVLSESLPGLPVAQDQVEHFLAQHGGPGLQHVGLYTGDILATARRVAQASGNLVAPPATYYQQAGKVAQILAAGQEVGRLAELGILLDKDGRQGQGTNYLLQVFTKPLFSEETFFLELIQRQGATGFGQGNIQALWEALEEHMAACQRAGEPR</sequence>
<keyword evidence="6" id="KW-0408">Iron</keyword>
<evidence type="ECO:0000256" key="7">
    <source>
        <dbReference type="ARBA" id="ARBA00029786"/>
    </source>
</evidence>
<keyword evidence="12" id="KW-1185">Reference proteome</keyword>
<accession>A0A4X2LE58</accession>
<dbReference type="GO" id="GO:0003868">
    <property type="term" value="F:4-hydroxyphenylpyruvate dioxygenase activity"/>
    <property type="evidence" value="ECO:0007669"/>
    <property type="project" value="UniProtKB-EC"/>
</dbReference>
<keyword evidence="5" id="KW-0677">Repeat</keyword>
<keyword evidence="4" id="KW-0479">Metal-binding</keyword>
<reference evidence="11" key="3">
    <citation type="submission" date="2025-09" db="UniProtKB">
        <authorList>
            <consortium name="Ensembl"/>
        </authorList>
    </citation>
    <scope>IDENTIFICATION</scope>
</reference>
<dbReference type="GO" id="GO:0009072">
    <property type="term" value="P:aromatic amino acid metabolic process"/>
    <property type="evidence" value="ECO:0007669"/>
    <property type="project" value="InterPro"/>
</dbReference>
<evidence type="ECO:0000256" key="4">
    <source>
        <dbReference type="ARBA" id="ARBA00022723"/>
    </source>
</evidence>
<evidence type="ECO:0000256" key="6">
    <source>
        <dbReference type="ARBA" id="ARBA00023004"/>
    </source>
</evidence>
<comment type="cofactor">
    <cofactor evidence="1">
        <name>Fe cation</name>
        <dbReference type="ChEBI" id="CHEBI:24875"/>
    </cofactor>
</comment>
<organism evidence="11 12">
    <name type="scientific">Vombatus ursinus</name>
    <name type="common">Common wombat</name>
    <dbReference type="NCBI Taxonomy" id="29139"/>
    <lineage>
        <taxon>Eukaryota</taxon>
        <taxon>Metazoa</taxon>
        <taxon>Chordata</taxon>
        <taxon>Craniata</taxon>
        <taxon>Vertebrata</taxon>
        <taxon>Euteleostomi</taxon>
        <taxon>Mammalia</taxon>
        <taxon>Metatheria</taxon>
        <taxon>Diprotodontia</taxon>
        <taxon>Vombatidae</taxon>
        <taxon>Vombatus</taxon>
    </lineage>
</organism>
<evidence type="ECO:0000256" key="9">
    <source>
        <dbReference type="ARBA" id="ARBA00048047"/>
    </source>
</evidence>
<dbReference type="PANTHER" id="PTHR11959">
    <property type="entry name" value="4-HYDROXYPHENYLPYRUVATE DIOXYGENASE"/>
    <property type="match status" value="1"/>
</dbReference>
<comment type="catalytic activity">
    <reaction evidence="9">
        <text>3-(4-hydroxyphenyl)pyruvate + O2 = homogentisate + CO2</text>
        <dbReference type="Rhea" id="RHEA:16189"/>
        <dbReference type="ChEBI" id="CHEBI:15379"/>
        <dbReference type="ChEBI" id="CHEBI:16169"/>
        <dbReference type="ChEBI" id="CHEBI:16526"/>
        <dbReference type="ChEBI" id="CHEBI:36242"/>
        <dbReference type="EC" id="1.13.11.27"/>
    </reaction>
    <physiologicalReaction direction="left-to-right" evidence="9">
        <dbReference type="Rhea" id="RHEA:16190"/>
    </physiologicalReaction>
</comment>
<dbReference type="InterPro" id="IPR029068">
    <property type="entry name" value="Glyas_Bleomycin-R_OHBP_Dase"/>
</dbReference>
<dbReference type="InterPro" id="IPR037523">
    <property type="entry name" value="VOC_core"/>
</dbReference>
<dbReference type="STRING" id="29139.ENSVURP00010022228"/>